<dbReference type="GO" id="GO:0035695">
    <property type="term" value="P:mitophagy by internal vacuole formation"/>
    <property type="evidence" value="ECO:0007669"/>
    <property type="project" value="TreeGrafter"/>
</dbReference>
<keyword evidence="17" id="KW-1185">Reference proteome</keyword>
<evidence type="ECO:0000256" key="6">
    <source>
        <dbReference type="ARBA" id="ARBA00022490"/>
    </source>
</evidence>
<feature type="region of interest" description="Disordered" evidence="14">
    <location>
        <begin position="1"/>
        <end position="29"/>
    </location>
</feature>
<feature type="coiled-coil region" evidence="13">
    <location>
        <begin position="36"/>
        <end position="101"/>
    </location>
</feature>
<name>A0A6J8BG85_MYTCO</name>
<gene>
    <name evidence="16" type="ORF">MCOR_18225</name>
</gene>
<evidence type="ECO:0000256" key="14">
    <source>
        <dbReference type="SAM" id="MobiDB-lite"/>
    </source>
</evidence>
<feature type="domain" description="Mitochondria-eating protein C-terminal" evidence="15">
    <location>
        <begin position="398"/>
        <end position="456"/>
    </location>
</feature>
<evidence type="ECO:0000256" key="11">
    <source>
        <dbReference type="ARBA" id="ARBA00023136"/>
    </source>
</evidence>
<dbReference type="GO" id="GO:0008289">
    <property type="term" value="F:lipid binding"/>
    <property type="evidence" value="ECO:0007669"/>
    <property type="project" value="UniProtKB-KW"/>
</dbReference>
<evidence type="ECO:0000259" key="15">
    <source>
        <dbReference type="Pfam" id="PF16026"/>
    </source>
</evidence>
<dbReference type="InterPro" id="IPR026169">
    <property type="entry name" value="MIEAP"/>
</dbReference>
<keyword evidence="11" id="KW-0472">Membrane</keyword>
<dbReference type="GO" id="GO:0005759">
    <property type="term" value="C:mitochondrial matrix"/>
    <property type="evidence" value="ECO:0007669"/>
    <property type="project" value="UniProtKB-SubCell"/>
</dbReference>
<organism evidence="16 17">
    <name type="scientific">Mytilus coruscus</name>
    <name type="common">Sea mussel</name>
    <dbReference type="NCBI Taxonomy" id="42192"/>
    <lineage>
        <taxon>Eukaryota</taxon>
        <taxon>Metazoa</taxon>
        <taxon>Spiralia</taxon>
        <taxon>Lophotrochozoa</taxon>
        <taxon>Mollusca</taxon>
        <taxon>Bivalvia</taxon>
        <taxon>Autobranchia</taxon>
        <taxon>Pteriomorphia</taxon>
        <taxon>Mytilida</taxon>
        <taxon>Mytiloidea</taxon>
        <taxon>Mytilidae</taxon>
        <taxon>Mytilinae</taxon>
        <taxon>Mytilus</taxon>
    </lineage>
</organism>
<evidence type="ECO:0000256" key="10">
    <source>
        <dbReference type="ARBA" id="ARBA00023128"/>
    </source>
</evidence>
<reference evidence="16 17" key="1">
    <citation type="submission" date="2020-06" db="EMBL/GenBank/DDBJ databases">
        <authorList>
            <person name="Li R."/>
            <person name="Bekaert M."/>
        </authorList>
    </citation>
    <scope>NUCLEOTIDE SEQUENCE [LARGE SCALE GENOMIC DNA]</scope>
    <source>
        <strain evidence="17">wild</strain>
    </source>
</reference>
<protein>
    <recommendedName>
        <fullName evidence="5">Mitochondria-eating protein</fullName>
    </recommendedName>
    <alternativeName>
        <fullName evidence="12">Spermatogenesis-associated protein 18</fullName>
    </alternativeName>
</protein>
<evidence type="ECO:0000313" key="17">
    <source>
        <dbReference type="Proteomes" id="UP000507470"/>
    </source>
</evidence>
<dbReference type="GO" id="GO:0005741">
    <property type="term" value="C:mitochondrial outer membrane"/>
    <property type="evidence" value="ECO:0007669"/>
    <property type="project" value="UniProtKB-SubCell"/>
</dbReference>
<evidence type="ECO:0000256" key="7">
    <source>
        <dbReference type="ARBA" id="ARBA00022787"/>
    </source>
</evidence>
<dbReference type="InterPro" id="IPR031981">
    <property type="entry name" value="MIEAP_C"/>
</dbReference>
<evidence type="ECO:0000256" key="3">
    <source>
        <dbReference type="ARBA" id="ARBA00004496"/>
    </source>
</evidence>
<sequence>MSTQPSDIQPRGHNYHRVQNDVESGVVTGTDNDRKFIEANIRSKQLEQQLESKTNEVVQLQEFKREIGPLRNEYSKALKMLQDYEEKINGLQREKSDALTRLSEVMGSKLRDNNPAITDLNDPNRPMKLGDQFSELYENEWTDAYSLLDDSKKLTDIEIIEILIKILSEIYETCLADVSEQLSGHRRTVHGLSDDEIEGFIKAVKDSIKTIASKYIPLLRKKITSESSICKTVVQHGDCCLAYIENCVSLCYYVAVQDPPMVIDFEPGQIFDKQSWKEYTRSGTEVEYVVWPALYLYKGGPIMSKGVVQPKENTKITRDSSSCKSVVQHKDCCLAYIENCVNLCYYVVVQDPPMVIDFEPGQIFDKQSWKEYTRSGTEKIFSDDSRCIFAIPNKDICKSYITKRVDLCYYVAVQDPPMVIDFEPGQIFDKQSWQEYTRSGTEVENVVWPALLYNRTIGLHMVEVGNGTSNDRKLIEVNIRLQQQERQLELTKDENLRLQEYKREIGPLRNEYNMQAKMLQDYKEKINVLQREKSDALTRLSEVMGSKLRDNNPAITDLNDPNRPMKLGDQFSELYENEWTDAYSALEDSKKLTEIEIIEILIKILNEIYETCLADVSQQLSGHRSTVHGLSDDEIEGFIKAVKDSIKTNASKYIPLLRKKITSDSSSCKTVVQHRDCCLAYIENCVNLCYYVAVQDPPMVIDFEPGQIFDKQSWKEYTRSGTEVEYVVWPALYLYKGGSIMSKGVVQPKENTL</sequence>
<dbReference type="PANTHER" id="PTHR21771">
    <property type="entry name" value="MITOCHONDRIA-EATING PROTEIN-RELATED"/>
    <property type="match status" value="1"/>
</dbReference>
<accession>A0A6J8BG85</accession>
<evidence type="ECO:0000256" key="4">
    <source>
        <dbReference type="ARBA" id="ARBA00008233"/>
    </source>
</evidence>
<keyword evidence="6" id="KW-0963">Cytoplasm</keyword>
<comment type="similarity">
    <text evidence="4">Belongs to the MIEAP family.</text>
</comment>
<dbReference type="Proteomes" id="UP000507470">
    <property type="component" value="Unassembled WGS sequence"/>
</dbReference>
<proteinExistence type="inferred from homology"/>
<dbReference type="EMBL" id="CACVKT020003209">
    <property type="protein sequence ID" value="CAC5382391.1"/>
    <property type="molecule type" value="Genomic_DNA"/>
</dbReference>
<evidence type="ECO:0000256" key="2">
    <source>
        <dbReference type="ARBA" id="ARBA00004305"/>
    </source>
</evidence>
<keyword evidence="10" id="KW-0496">Mitochondrion</keyword>
<evidence type="ECO:0000256" key="12">
    <source>
        <dbReference type="ARBA" id="ARBA00032687"/>
    </source>
</evidence>
<keyword evidence="9" id="KW-0446">Lipid-binding</keyword>
<dbReference type="Pfam" id="PF16026">
    <property type="entry name" value="MIEAP"/>
    <property type="match status" value="3"/>
</dbReference>
<evidence type="ECO:0000256" key="9">
    <source>
        <dbReference type="ARBA" id="ARBA00023121"/>
    </source>
</evidence>
<evidence type="ECO:0000313" key="16">
    <source>
        <dbReference type="EMBL" id="CAC5382391.1"/>
    </source>
</evidence>
<dbReference type="OrthoDB" id="6119306at2759"/>
<feature type="domain" description="Mitochondria-eating protein C-terminal" evidence="15">
    <location>
        <begin position="126"/>
        <end position="309"/>
    </location>
</feature>
<feature type="domain" description="Mitochondria-eating protein C-terminal" evidence="15">
    <location>
        <begin position="564"/>
        <end position="747"/>
    </location>
</feature>
<comment type="subcellular location">
    <subcellularLocation>
        <location evidence="3">Cytoplasm</location>
    </subcellularLocation>
    <subcellularLocation>
        <location evidence="2">Mitochondrion matrix</location>
    </subcellularLocation>
    <subcellularLocation>
        <location evidence="1">Mitochondrion outer membrane</location>
    </subcellularLocation>
</comment>
<evidence type="ECO:0000256" key="1">
    <source>
        <dbReference type="ARBA" id="ARBA00004294"/>
    </source>
</evidence>
<evidence type="ECO:0000256" key="8">
    <source>
        <dbReference type="ARBA" id="ARBA00023054"/>
    </source>
</evidence>
<dbReference type="AlphaFoldDB" id="A0A6J8BG85"/>
<keyword evidence="7" id="KW-1000">Mitochondrion outer membrane</keyword>
<evidence type="ECO:0000256" key="13">
    <source>
        <dbReference type="SAM" id="Coils"/>
    </source>
</evidence>
<dbReference type="GO" id="GO:0035694">
    <property type="term" value="P:mitochondrial protein catabolic process"/>
    <property type="evidence" value="ECO:0007669"/>
    <property type="project" value="InterPro"/>
</dbReference>
<keyword evidence="8 13" id="KW-0175">Coiled coil</keyword>
<evidence type="ECO:0000256" key="5">
    <source>
        <dbReference type="ARBA" id="ARBA00019863"/>
    </source>
</evidence>
<feature type="coiled-coil region" evidence="13">
    <location>
        <begin position="474"/>
        <end position="539"/>
    </location>
</feature>